<sequence>MFKDQINSENKIWKGYEKILFRLSFIYFFLQVFPLDWKYYRHLFSINWFHISFAELFQVAKYTPQFVSAGYDPQDWGLASFADWGFIFILAAVGTVIWSLLDKKSTNYDRFYAWLRILVRYRLGIAVIAYGFLKLFAIQAPYPSLSSLNTPYGDFTTWKLFSLSLGIVPGYQAFLGAVELIAGILLLFRRTTVIGATIIIFFIGNVFMSNLAYEGGEVVYSFYLVTLALFLIVYDLQRIISLIILHIPVAPAKPAIIWTNQLKTARLVLKSVLILVFVVIYGFSAHGSAVKGGYHFTHLPGIKALRGLYTVESFKLNGLDRPYSLTDSLRWQDVVFEKWATLSIRINRNGQVLNDNVESIPAGNSQSSFEPAGTRGRVYYNFKADTVSHTLSLSNIAAHEKTSAQNDSPVPKNATSAITPGSAAKGQLTYQLQPDSTVVISGTLNGDRIEAVLEKDPKKYLLKAAEKGRSKGLKL</sequence>
<dbReference type="EMBL" id="FXTN01000018">
    <property type="protein sequence ID" value="SMO98915.1"/>
    <property type="molecule type" value="Genomic_DNA"/>
</dbReference>
<name>A0A521FRQ6_9SPHI</name>
<evidence type="ECO:0008006" key="4">
    <source>
        <dbReference type="Google" id="ProtNLM"/>
    </source>
</evidence>
<dbReference type="AlphaFoldDB" id="A0A521FRQ6"/>
<keyword evidence="1" id="KW-0812">Transmembrane</keyword>
<gene>
    <name evidence="2" type="ORF">SAMN06265348_11843</name>
</gene>
<dbReference type="OrthoDB" id="102112at2"/>
<feature type="transmembrane region" description="Helical" evidence="1">
    <location>
        <begin position="81"/>
        <end position="101"/>
    </location>
</feature>
<evidence type="ECO:0000313" key="3">
    <source>
        <dbReference type="Proteomes" id="UP000320300"/>
    </source>
</evidence>
<evidence type="ECO:0000256" key="1">
    <source>
        <dbReference type="SAM" id="Phobius"/>
    </source>
</evidence>
<dbReference type="RefSeq" id="WP_142531166.1">
    <property type="nucleotide sequence ID" value="NZ_CBCSJO010000019.1"/>
</dbReference>
<feature type="transmembrane region" description="Helical" evidence="1">
    <location>
        <begin position="121"/>
        <end position="140"/>
    </location>
</feature>
<feature type="transmembrane region" description="Helical" evidence="1">
    <location>
        <begin position="160"/>
        <end position="186"/>
    </location>
</feature>
<feature type="transmembrane region" description="Helical" evidence="1">
    <location>
        <begin position="193"/>
        <end position="212"/>
    </location>
</feature>
<keyword evidence="1" id="KW-0472">Membrane</keyword>
<accession>A0A521FRQ6</accession>
<protein>
    <recommendedName>
        <fullName evidence="4">DoxX family protein</fullName>
    </recommendedName>
</protein>
<dbReference type="Proteomes" id="UP000320300">
    <property type="component" value="Unassembled WGS sequence"/>
</dbReference>
<feature type="transmembrane region" description="Helical" evidence="1">
    <location>
        <begin position="267"/>
        <end position="284"/>
    </location>
</feature>
<organism evidence="2 3">
    <name type="scientific">Pedobacter westerhofensis</name>
    <dbReference type="NCBI Taxonomy" id="425512"/>
    <lineage>
        <taxon>Bacteria</taxon>
        <taxon>Pseudomonadati</taxon>
        <taxon>Bacteroidota</taxon>
        <taxon>Sphingobacteriia</taxon>
        <taxon>Sphingobacteriales</taxon>
        <taxon>Sphingobacteriaceae</taxon>
        <taxon>Pedobacter</taxon>
    </lineage>
</organism>
<keyword evidence="3" id="KW-1185">Reference proteome</keyword>
<feature type="transmembrane region" description="Helical" evidence="1">
    <location>
        <begin position="218"/>
        <end position="236"/>
    </location>
</feature>
<proteinExistence type="predicted"/>
<reference evidence="2 3" key="1">
    <citation type="submission" date="2017-05" db="EMBL/GenBank/DDBJ databases">
        <authorList>
            <person name="Varghese N."/>
            <person name="Submissions S."/>
        </authorList>
    </citation>
    <scope>NUCLEOTIDE SEQUENCE [LARGE SCALE GENOMIC DNA]</scope>
    <source>
        <strain evidence="2 3">DSM 19036</strain>
    </source>
</reference>
<evidence type="ECO:0000313" key="2">
    <source>
        <dbReference type="EMBL" id="SMO98915.1"/>
    </source>
</evidence>
<keyword evidence="1" id="KW-1133">Transmembrane helix</keyword>
<feature type="transmembrane region" description="Helical" evidence="1">
    <location>
        <begin position="20"/>
        <end position="40"/>
    </location>
</feature>